<feature type="domain" description="ABC transmembrane type-1" evidence="13">
    <location>
        <begin position="27"/>
        <end position="346"/>
    </location>
</feature>
<feature type="transmembrane region" description="Helical" evidence="11">
    <location>
        <begin position="290"/>
        <end position="310"/>
    </location>
</feature>
<dbReference type="Pfam" id="PF00005">
    <property type="entry name" value="ABC_tran"/>
    <property type="match status" value="2"/>
</dbReference>
<dbReference type="WBParaSite" id="EVEC_0000387101-mRNA-1">
    <property type="protein sequence ID" value="EVEC_0000387101-mRNA-1"/>
    <property type="gene ID" value="EVEC_0000387101"/>
</dbReference>
<comment type="similarity">
    <text evidence="2">Belongs to the ABC transporter superfamily. ABCB family. Multidrug resistance exporter (TC 3.A.1.201) subfamily.</text>
</comment>
<keyword evidence="9 11" id="KW-0472">Membrane</keyword>
<gene>
    <name evidence="14" type="ORF">EVEC_LOCUS3579</name>
</gene>
<feature type="domain" description="ABC transporter" evidence="12">
    <location>
        <begin position="386"/>
        <end position="622"/>
    </location>
</feature>
<keyword evidence="8 11" id="KW-1133">Transmembrane helix</keyword>
<keyword evidence="6" id="KW-0547">Nucleotide-binding</keyword>
<dbReference type="SUPFAM" id="SSF52540">
    <property type="entry name" value="P-loop containing nucleoside triphosphate hydrolases"/>
    <property type="match status" value="2"/>
</dbReference>
<proteinExistence type="inferred from homology"/>
<protein>
    <submittedName>
        <fullName evidence="16">ABC transporter ATP-binding protein</fullName>
    </submittedName>
</protein>
<evidence type="ECO:0000259" key="12">
    <source>
        <dbReference type="PROSITE" id="PS50893"/>
    </source>
</evidence>
<keyword evidence="10" id="KW-0325">Glycoprotein</keyword>
<evidence type="ECO:0000256" key="2">
    <source>
        <dbReference type="ARBA" id="ARBA00007577"/>
    </source>
</evidence>
<keyword evidence="4 11" id="KW-0812">Transmembrane</keyword>
<dbReference type="GO" id="GO:0090374">
    <property type="term" value="P:oligopeptide export from mitochondrion"/>
    <property type="evidence" value="ECO:0007669"/>
    <property type="project" value="TreeGrafter"/>
</dbReference>
<feature type="transmembrane region" description="Helical" evidence="11">
    <location>
        <begin position="104"/>
        <end position="126"/>
    </location>
</feature>
<feature type="transmembrane region" description="Helical" evidence="11">
    <location>
        <begin position="742"/>
        <end position="765"/>
    </location>
</feature>
<keyword evidence="5" id="KW-0677">Repeat</keyword>
<evidence type="ECO:0000256" key="5">
    <source>
        <dbReference type="ARBA" id="ARBA00022737"/>
    </source>
</evidence>
<feature type="domain" description="ABC transmembrane type-1" evidence="13">
    <location>
        <begin position="743"/>
        <end position="1029"/>
    </location>
</feature>
<feature type="transmembrane region" description="Helical" evidence="11">
    <location>
        <begin position="966"/>
        <end position="988"/>
    </location>
</feature>
<evidence type="ECO:0000256" key="10">
    <source>
        <dbReference type="ARBA" id="ARBA00023180"/>
    </source>
</evidence>
<feature type="transmembrane region" description="Helical" evidence="11">
    <location>
        <begin position="322"/>
        <end position="342"/>
    </location>
</feature>
<accession>A0A0N4V1N7</accession>
<dbReference type="PANTHER" id="PTHR43394">
    <property type="entry name" value="ATP-DEPENDENT PERMEASE MDL1, MITOCHONDRIAL"/>
    <property type="match status" value="1"/>
</dbReference>
<keyword evidence="7" id="KW-0067">ATP-binding</keyword>
<dbReference type="FunFam" id="3.40.50.300:FF:000240">
    <property type="entry name" value="ABC transporter B family member 20"/>
    <property type="match status" value="1"/>
</dbReference>
<dbReference type="InterPro" id="IPR017871">
    <property type="entry name" value="ABC_transporter-like_CS"/>
</dbReference>
<dbReference type="InterPro" id="IPR027417">
    <property type="entry name" value="P-loop_NTPase"/>
</dbReference>
<feature type="domain" description="ABC transporter" evidence="12">
    <location>
        <begin position="1064"/>
        <end position="1302"/>
    </location>
</feature>
<evidence type="ECO:0000313" key="16">
    <source>
        <dbReference type="WBParaSite" id="EVEC_0000387101-mRNA-1"/>
    </source>
</evidence>
<evidence type="ECO:0000256" key="8">
    <source>
        <dbReference type="ARBA" id="ARBA00022989"/>
    </source>
</evidence>
<dbReference type="PROSITE" id="PS00211">
    <property type="entry name" value="ABC_TRANSPORTER_1"/>
    <property type="match status" value="2"/>
</dbReference>
<feature type="transmembrane region" description="Helical" evidence="11">
    <location>
        <begin position="208"/>
        <end position="227"/>
    </location>
</feature>
<dbReference type="Proteomes" id="UP000274131">
    <property type="component" value="Unassembled WGS sequence"/>
</dbReference>
<dbReference type="Gene3D" id="1.20.1560.10">
    <property type="entry name" value="ABC transporter type 1, transmembrane domain"/>
    <property type="match status" value="1"/>
</dbReference>
<dbReference type="PANTHER" id="PTHR43394:SF27">
    <property type="entry name" value="ATP-DEPENDENT TRANSLOCASE ABCB1-LIKE"/>
    <property type="match status" value="1"/>
</dbReference>
<dbReference type="GO" id="GO:0009636">
    <property type="term" value="P:response to toxic substance"/>
    <property type="evidence" value="ECO:0007669"/>
    <property type="project" value="UniProtKB-ARBA"/>
</dbReference>
<dbReference type="InterPro" id="IPR003593">
    <property type="entry name" value="AAA+_ATPase"/>
</dbReference>
<dbReference type="InterPro" id="IPR036640">
    <property type="entry name" value="ABC1_TM_sf"/>
</dbReference>
<keyword evidence="15" id="KW-1185">Reference proteome</keyword>
<comment type="subcellular location">
    <subcellularLocation>
        <location evidence="1">Membrane</location>
        <topology evidence="1">Multi-pass membrane protein</topology>
    </subcellularLocation>
</comment>
<dbReference type="SUPFAM" id="SSF90123">
    <property type="entry name" value="ABC transporter transmembrane region"/>
    <property type="match status" value="2"/>
</dbReference>
<dbReference type="CDD" id="cd03249">
    <property type="entry name" value="ABC_MTABC3_MDL1_MDL2"/>
    <property type="match status" value="1"/>
</dbReference>
<dbReference type="InterPro" id="IPR011527">
    <property type="entry name" value="ABC1_TM_dom"/>
</dbReference>
<evidence type="ECO:0000313" key="14">
    <source>
        <dbReference type="EMBL" id="VDD88436.1"/>
    </source>
</evidence>
<dbReference type="InterPro" id="IPR039421">
    <property type="entry name" value="Type_1_exporter"/>
</dbReference>
<dbReference type="InterPro" id="IPR003439">
    <property type="entry name" value="ABC_transporter-like_ATP-bd"/>
</dbReference>
<dbReference type="GO" id="GO:0005743">
    <property type="term" value="C:mitochondrial inner membrane"/>
    <property type="evidence" value="ECO:0007669"/>
    <property type="project" value="TreeGrafter"/>
</dbReference>
<evidence type="ECO:0000256" key="4">
    <source>
        <dbReference type="ARBA" id="ARBA00022692"/>
    </source>
</evidence>
<dbReference type="FunFam" id="3.40.50.300:FF:001370">
    <property type="entry name" value="p-GlycoProtein related"/>
    <property type="match status" value="1"/>
</dbReference>
<evidence type="ECO:0000256" key="7">
    <source>
        <dbReference type="ARBA" id="ARBA00022840"/>
    </source>
</evidence>
<dbReference type="GO" id="GO:0015421">
    <property type="term" value="F:ABC-type oligopeptide transporter activity"/>
    <property type="evidence" value="ECO:0007669"/>
    <property type="project" value="TreeGrafter"/>
</dbReference>
<dbReference type="PROSITE" id="PS50893">
    <property type="entry name" value="ABC_TRANSPORTER_2"/>
    <property type="match status" value="2"/>
</dbReference>
<reference evidence="14 15" key="2">
    <citation type="submission" date="2018-10" db="EMBL/GenBank/DDBJ databases">
        <authorList>
            <consortium name="Pathogen Informatics"/>
        </authorList>
    </citation>
    <scope>NUCLEOTIDE SEQUENCE [LARGE SCALE GENOMIC DNA]</scope>
</reference>
<dbReference type="STRING" id="51028.A0A0N4V1N7"/>
<dbReference type="PROSITE" id="PS50929">
    <property type="entry name" value="ABC_TM1F"/>
    <property type="match status" value="2"/>
</dbReference>
<dbReference type="SMART" id="SM00382">
    <property type="entry name" value="AAA"/>
    <property type="match status" value="2"/>
</dbReference>
<organism evidence="16">
    <name type="scientific">Enterobius vermicularis</name>
    <name type="common">Human pinworm</name>
    <dbReference type="NCBI Taxonomy" id="51028"/>
    <lineage>
        <taxon>Eukaryota</taxon>
        <taxon>Metazoa</taxon>
        <taxon>Ecdysozoa</taxon>
        <taxon>Nematoda</taxon>
        <taxon>Chromadorea</taxon>
        <taxon>Rhabditida</taxon>
        <taxon>Spirurina</taxon>
        <taxon>Oxyuridomorpha</taxon>
        <taxon>Oxyuroidea</taxon>
        <taxon>Oxyuridae</taxon>
        <taxon>Enterobius</taxon>
    </lineage>
</organism>
<dbReference type="OrthoDB" id="6500128at2759"/>
<name>A0A0N4V1N7_ENTVE</name>
<evidence type="ECO:0000256" key="6">
    <source>
        <dbReference type="ARBA" id="ARBA00022741"/>
    </source>
</evidence>
<keyword evidence="3" id="KW-0813">Transport</keyword>
<dbReference type="EMBL" id="UXUI01007629">
    <property type="protein sequence ID" value="VDD88436.1"/>
    <property type="molecule type" value="Genomic_DNA"/>
</dbReference>
<feature type="transmembrane region" description="Helical" evidence="11">
    <location>
        <begin position="182"/>
        <end position="202"/>
    </location>
</feature>
<feature type="transmembrane region" description="Helical" evidence="11">
    <location>
        <begin position="21"/>
        <end position="47"/>
    </location>
</feature>
<dbReference type="Pfam" id="PF00664">
    <property type="entry name" value="ABC_membrane"/>
    <property type="match status" value="2"/>
</dbReference>
<dbReference type="GO" id="GO:0016887">
    <property type="term" value="F:ATP hydrolysis activity"/>
    <property type="evidence" value="ECO:0007669"/>
    <property type="project" value="InterPro"/>
</dbReference>
<evidence type="ECO:0000256" key="3">
    <source>
        <dbReference type="ARBA" id="ARBA00022448"/>
    </source>
</evidence>
<evidence type="ECO:0000313" key="15">
    <source>
        <dbReference type="Proteomes" id="UP000274131"/>
    </source>
</evidence>
<evidence type="ECO:0000256" key="1">
    <source>
        <dbReference type="ARBA" id="ARBA00004141"/>
    </source>
</evidence>
<dbReference type="GO" id="GO:0005524">
    <property type="term" value="F:ATP binding"/>
    <property type="evidence" value="ECO:0007669"/>
    <property type="project" value="UniProtKB-KW"/>
</dbReference>
<evidence type="ECO:0000256" key="11">
    <source>
        <dbReference type="SAM" id="Phobius"/>
    </source>
</evidence>
<reference evidence="16" key="1">
    <citation type="submission" date="2017-02" db="UniProtKB">
        <authorList>
            <consortium name="WormBaseParasite"/>
        </authorList>
    </citation>
    <scope>IDENTIFICATION</scope>
</reference>
<dbReference type="Gene3D" id="3.40.50.300">
    <property type="entry name" value="P-loop containing nucleotide triphosphate hydrolases"/>
    <property type="match status" value="2"/>
</dbReference>
<evidence type="ECO:0000259" key="13">
    <source>
        <dbReference type="PROSITE" id="PS50929"/>
    </source>
</evidence>
<evidence type="ECO:0000256" key="9">
    <source>
        <dbReference type="ARBA" id="ARBA00023136"/>
    </source>
</evidence>
<sequence length="1304" mass="146581">MKGESSTWRSYKVLYSFADRVDVQLMIAGVVFSLVQAVLPPFVWLIMGDFISLAITREETKLNKTRYIQQIHIEEFSFFNESYEQLLEHQSVVDDKFEDSATPVFIAMLTLSVLTFIAAFLQRLAWEFCGIRQVIRIKKSYIWKLLNMDVSWLESRRSGQVASMLHHHADAIYEGIADHFPMVVFIFAYLLVSTSVCFYIQWDVTLVMFAALPLLIITRLIFSKWFCRTTDDEQKLLAKMTNLVQETFSCIRTVIAFAAQRQTISKYERLTKEHNLMTEQRLTASSIYDALAQVLLTELIFTAALCYGMWRVGSENPGRLAALAINMLYMCVTSISIGFHLNGASNARENAMEMNEFFQESPVIECYTERHNGCFVSKKAKRRGKITFKDIHFAYPSRPEIEVLRGISFSVESGEHLAIVGPSGSGKSTLTALMLRFYDPTSGSVYLDDANLKDMNPDVLRAQLGLVSQEPVLFDGTISDNIRYGRLDATQADVNEAARKAEAWQFICALPEGMKTRVGDRGAQLSGGQKQRVAIARAVIRSPSVIIFDEATSALDTKHEVEVQRAIDAASVGNTTITIAHRLSTVRNADRIIVLESGKIVEEGSPEELLEKKDGKFFKMYNDQKLDNIPVPPVKKAALAQHFSMTQADFLDPETYRRAWARSSLGANKRLGKSYSVLSTDGKKLALPVMSRKRTNAFQRNIMEVAVDEKDFDEDNTLPGSVINFRALWHLIRSYKAGYKHLAIAIPITVFRGVFFLLVCFEVASVLEIALAPSDEMAQQVFITAAVYTALIIIKTMFEAVGRLFVAMYGHGFSGHLRSEMFRKILRHGAAYFDEERNTPGRLVYMMVNDTSTLNRILGEKVDLLLPAIVCSLVSVTLALIINWKVALLCGFQFPAFCLFRYVEISETSKRQHQIIEQEKKAADLATVVLSNMSTIKAYTLQEHFNKLFYNALKPLQRTMKRQSCISAFVFACQFSFTYILIAITLHFGKIMMLSNEITPFDYLRVVLLTQFGANFISQLIASVNDIKKAKTASKHILNVIKEKAVDMNNLSDEGLRPKLSGRVTLKDVEFRYPSRPLAPVLKNLTFKVSPGESIAIVGPSGSGKSSIISLLQRMYTATSGQVLHDKYDVRQLNPAYLRRVVVSVEQEPTLFSFTIRENIGYGLPEDEATQEKIIKAAQMANIHDFIISLPQSYDTEVGEFGTQLSGGQKQRIAIARALIRDPTVLLLDEATAALDTASEKAVQAALESASKNCTCIHVAHRLSSIRNVTRIIVLVDGEIAEQGTHQELMEQKGLYYEMNQSEM</sequence>
<feature type="transmembrane region" description="Helical" evidence="11">
    <location>
        <begin position="777"/>
        <end position="798"/>
    </location>
</feature>